<evidence type="ECO:0000313" key="2">
    <source>
        <dbReference type="EMBL" id="PTQ44696.1"/>
    </source>
</evidence>
<reference evidence="3" key="1">
    <citation type="journal article" date="2017" name="Cell">
        <title>Insights into land plant evolution garnered from the Marchantia polymorpha genome.</title>
        <authorList>
            <person name="Bowman J.L."/>
            <person name="Kohchi T."/>
            <person name="Yamato K.T."/>
            <person name="Jenkins J."/>
            <person name="Shu S."/>
            <person name="Ishizaki K."/>
            <person name="Yamaoka S."/>
            <person name="Nishihama R."/>
            <person name="Nakamura Y."/>
            <person name="Berger F."/>
            <person name="Adam C."/>
            <person name="Aki S.S."/>
            <person name="Althoff F."/>
            <person name="Araki T."/>
            <person name="Arteaga-Vazquez M.A."/>
            <person name="Balasubrmanian S."/>
            <person name="Barry K."/>
            <person name="Bauer D."/>
            <person name="Boehm C.R."/>
            <person name="Briginshaw L."/>
            <person name="Caballero-Perez J."/>
            <person name="Catarino B."/>
            <person name="Chen F."/>
            <person name="Chiyoda S."/>
            <person name="Chovatia M."/>
            <person name="Davies K.M."/>
            <person name="Delmans M."/>
            <person name="Demura T."/>
            <person name="Dierschke T."/>
            <person name="Dolan L."/>
            <person name="Dorantes-Acosta A.E."/>
            <person name="Eklund D.M."/>
            <person name="Florent S.N."/>
            <person name="Flores-Sandoval E."/>
            <person name="Fujiyama A."/>
            <person name="Fukuzawa H."/>
            <person name="Galik B."/>
            <person name="Grimanelli D."/>
            <person name="Grimwood J."/>
            <person name="Grossniklaus U."/>
            <person name="Hamada T."/>
            <person name="Haseloff J."/>
            <person name="Hetherington A.J."/>
            <person name="Higo A."/>
            <person name="Hirakawa Y."/>
            <person name="Hundley H.N."/>
            <person name="Ikeda Y."/>
            <person name="Inoue K."/>
            <person name="Inoue S.I."/>
            <person name="Ishida S."/>
            <person name="Jia Q."/>
            <person name="Kakita M."/>
            <person name="Kanazawa T."/>
            <person name="Kawai Y."/>
            <person name="Kawashima T."/>
            <person name="Kennedy M."/>
            <person name="Kinose K."/>
            <person name="Kinoshita T."/>
            <person name="Kohara Y."/>
            <person name="Koide E."/>
            <person name="Komatsu K."/>
            <person name="Kopischke S."/>
            <person name="Kubo M."/>
            <person name="Kyozuka J."/>
            <person name="Lagercrantz U."/>
            <person name="Lin S.S."/>
            <person name="Lindquist E."/>
            <person name="Lipzen A.M."/>
            <person name="Lu C.W."/>
            <person name="De Luna E."/>
            <person name="Martienssen R.A."/>
            <person name="Minamino N."/>
            <person name="Mizutani M."/>
            <person name="Mizutani M."/>
            <person name="Mochizuki N."/>
            <person name="Monte I."/>
            <person name="Mosher R."/>
            <person name="Nagasaki H."/>
            <person name="Nakagami H."/>
            <person name="Naramoto S."/>
            <person name="Nishitani K."/>
            <person name="Ohtani M."/>
            <person name="Okamoto T."/>
            <person name="Okumura M."/>
            <person name="Phillips J."/>
            <person name="Pollak B."/>
            <person name="Reinders A."/>
            <person name="Rovekamp M."/>
            <person name="Sano R."/>
            <person name="Sawa S."/>
            <person name="Schmid M.W."/>
            <person name="Shirakawa M."/>
            <person name="Solano R."/>
            <person name="Spunde A."/>
            <person name="Suetsugu N."/>
            <person name="Sugano S."/>
            <person name="Sugiyama A."/>
            <person name="Sun R."/>
            <person name="Suzuki Y."/>
            <person name="Takenaka M."/>
            <person name="Takezawa D."/>
            <person name="Tomogane H."/>
            <person name="Tsuzuki M."/>
            <person name="Ueda T."/>
            <person name="Umeda M."/>
            <person name="Ward J.M."/>
            <person name="Watanabe Y."/>
            <person name="Yazaki K."/>
            <person name="Yokoyama R."/>
            <person name="Yoshitake Y."/>
            <person name="Yotsui I."/>
            <person name="Zachgo S."/>
            <person name="Schmutz J."/>
        </authorList>
    </citation>
    <scope>NUCLEOTIDE SEQUENCE [LARGE SCALE GENOMIC DNA]</scope>
    <source>
        <strain evidence="3">Tak-1</strain>
    </source>
</reference>
<sequence>MLTCGDGRRRINHMRQVDPSLARASVSGLRSVVSSRRPSGCCWPRTKPRAEPSRACQRSYSKSGAIPENLRHRTSGRRSSPGRGLIGRRGGFLTGEKLLTRDTAVDAFMIDLSRSISRSLDRSRSPTATIMPHHI</sequence>
<evidence type="ECO:0000313" key="3">
    <source>
        <dbReference type="Proteomes" id="UP000244005"/>
    </source>
</evidence>
<name>A0A2R6XF27_MARPO</name>
<dbReference type="AlphaFoldDB" id="A0A2R6XF27"/>
<dbReference type="EMBL" id="KZ772691">
    <property type="protein sequence ID" value="PTQ44696.1"/>
    <property type="molecule type" value="Genomic_DNA"/>
</dbReference>
<keyword evidence="3" id="KW-1185">Reference proteome</keyword>
<organism evidence="2 3">
    <name type="scientific">Marchantia polymorpha</name>
    <name type="common">Common liverwort</name>
    <name type="synonym">Marchantia aquatica</name>
    <dbReference type="NCBI Taxonomy" id="3197"/>
    <lineage>
        <taxon>Eukaryota</taxon>
        <taxon>Viridiplantae</taxon>
        <taxon>Streptophyta</taxon>
        <taxon>Embryophyta</taxon>
        <taxon>Marchantiophyta</taxon>
        <taxon>Marchantiopsida</taxon>
        <taxon>Marchantiidae</taxon>
        <taxon>Marchantiales</taxon>
        <taxon>Marchantiaceae</taxon>
        <taxon>Marchantia</taxon>
    </lineage>
</organism>
<proteinExistence type="predicted"/>
<accession>A0A2R6XF27</accession>
<evidence type="ECO:0000256" key="1">
    <source>
        <dbReference type="SAM" id="MobiDB-lite"/>
    </source>
</evidence>
<feature type="region of interest" description="Disordered" evidence="1">
    <location>
        <begin position="53"/>
        <end position="90"/>
    </location>
</feature>
<gene>
    <name evidence="2" type="ORF">MARPO_0019s0113</name>
</gene>
<dbReference type="Proteomes" id="UP000244005">
    <property type="component" value="Unassembled WGS sequence"/>
</dbReference>
<protein>
    <submittedName>
        <fullName evidence="2">Uncharacterized protein</fullName>
    </submittedName>
</protein>